<dbReference type="Gene3D" id="2.120.10.30">
    <property type="entry name" value="TolB, C-terminal domain"/>
    <property type="match status" value="3"/>
</dbReference>
<dbReference type="InterPro" id="IPR012336">
    <property type="entry name" value="Thioredoxin-like_fold"/>
</dbReference>
<reference evidence="4 5" key="1">
    <citation type="journal article" date="2013" name="Genome Announc.">
        <title>Draft Genome Sequence of an Alphaproteobacterium, Caenispirillum salinarum AK4(T), Isolated from a Solar Saltern.</title>
        <authorList>
            <person name="Khatri I."/>
            <person name="Singh A."/>
            <person name="Korpole S."/>
            <person name="Pinnaka A.K."/>
            <person name="Subramanian S."/>
        </authorList>
    </citation>
    <scope>NUCLEOTIDE SEQUENCE [LARGE SCALE GENOMIC DNA]</scope>
    <source>
        <strain evidence="4 5">AK4</strain>
    </source>
</reference>
<dbReference type="InterPro" id="IPR001258">
    <property type="entry name" value="NHL_repeat"/>
</dbReference>
<dbReference type="SUPFAM" id="SSF52833">
    <property type="entry name" value="Thioredoxin-like"/>
    <property type="match status" value="1"/>
</dbReference>
<proteinExistence type="predicted"/>
<dbReference type="Proteomes" id="UP000009881">
    <property type="component" value="Unassembled WGS sequence"/>
</dbReference>
<feature type="domain" description="Thioredoxin" evidence="3">
    <location>
        <begin position="1"/>
        <end position="147"/>
    </location>
</feature>
<dbReference type="Pfam" id="PF13905">
    <property type="entry name" value="Thioredoxin_8"/>
    <property type="match status" value="1"/>
</dbReference>
<dbReference type="SUPFAM" id="SSF101898">
    <property type="entry name" value="NHL repeat"/>
    <property type="match status" value="1"/>
</dbReference>
<dbReference type="EMBL" id="ANHY01000019">
    <property type="protein sequence ID" value="EKV27574.1"/>
    <property type="molecule type" value="Genomic_DNA"/>
</dbReference>
<dbReference type="RefSeq" id="WP_009542076.1">
    <property type="nucleotide sequence ID" value="NZ_ANHY01000019.1"/>
</dbReference>
<comment type="caution">
    <text evidence="4">The sequence shown here is derived from an EMBL/GenBank/DDBJ whole genome shotgun (WGS) entry which is preliminary data.</text>
</comment>
<dbReference type="InterPro" id="IPR036249">
    <property type="entry name" value="Thioredoxin-like_sf"/>
</dbReference>
<dbReference type="PANTHER" id="PTHR46388:SF2">
    <property type="entry name" value="NHL REPEAT-CONTAINING PROTEIN 2"/>
    <property type="match status" value="1"/>
</dbReference>
<dbReference type="PROSITE" id="PS51352">
    <property type="entry name" value="THIOREDOXIN_2"/>
    <property type="match status" value="1"/>
</dbReference>
<gene>
    <name evidence="4" type="ORF">C882_1420</name>
</gene>
<evidence type="ECO:0000313" key="4">
    <source>
        <dbReference type="EMBL" id="EKV27574.1"/>
    </source>
</evidence>
<dbReference type="PANTHER" id="PTHR46388">
    <property type="entry name" value="NHL REPEAT-CONTAINING PROTEIN 2"/>
    <property type="match status" value="1"/>
</dbReference>
<evidence type="ECO:0000256" key="2">
    <source>
        <dbReference type="ARBA" id="ARBA00022737"/>
    </source>
</evidence>
<dbReference type="InterPro" id="IPR013766">
    <property type="entry name" value="Thioredoxin_domain"/>
</dbReference>
<accession>K9GS50</accession>
<dbReference type="OrthoDB" id="9811352at2"/>
<dbReference type="STRING" id="1238182.C882_1420"/>
<dbReference type="InterPro" id="IPR011042">
    <property type="entry name" value="6-blade_b-propeller_TolB-like"/>
</dbReference>
<dbReference type="Gene3D" id="3.40.30.10">
    <property type="entry name" value="Glutaredoxin"/>
    <property type="match status" value="1"/>
</dbReference>
<dbReference type="Pfam" id="PF01436">
    <property type="entry name" value="NHL"/>
    <property type="match status" value="1"/>
</dbReference>
<dbReference type="PATRIC" id="fig|1238182.3.peg.3634"/>
<name>K9GS50_9PROT</name>
<dbReference type="eggNOG" id="COG0526">
    <property type="taxonomic scope" value="Bacteria"/>
</dbReference>
<protein>
    <recommendedName>
        <fullName evidence="3">Thioredoxin domain-containing protein</fullName>
    </recommendedName>
</protein>
<organism evidence="4 5">
    <name type="scientific">Caenispirillum salinarum AK4</name>
    <dbReference type="NCBI Taxonomy" id="1238182"/>
    <lineage>
        <taxon>Bacteria</taxon>
        <taxon>Pseudomonadati</taxon>
        <taxon>Pseudomonadota</taxon>
        <taxon>Alphaproteobacteria</taxon>
        <taxon>Rhodospirillales</taxon>
        <taxon>Novispirillaceae</taxon>
        <taxon>Caenispirillum</taxon>
    </lineage>
</organism>
<comment type="function">
    <text evidence="1">May be required for disulfide bond formation in some proteins.</text>
</comment>
<keyword evidence="2" id="KW-0677">Repeat</keyword>
<keyword evidence="5" id="KW-1185">Reference proteome</keyword>
<evidence type="ECO:0000313" key="5">
    <source>
        <dbReference type="Proteomes" id="UP000009881"/>
    </source>
</evidence>
<evidence type="ECO:0000259" key="3">
    <source>
        <dbReference type="PROSITE" id="PS51352"/>
    </source>
</evidence>
<dbReference type="AlphaFoldDB" id="K9GS50"/>
<evidence type="ECO:0000256" key="1">
    <source>
        <dbReference type="ARBA" id="ARBA00003565"/>
    </source>
</evidence>
<sequence>MYGLVTAPEIDRKGLAWFNTPDPLSLKSLRGRIVILDFWTYCCINCVQVLPTLRQIEEAFPHQVAVIGVHSPKFAAERCPEAVEHAIRRYGIRHPVVHDPYMTLWDEYAVRAWPTLVLICPDGKVIGQLSGEPDPALMIQGLSDLIDTLGGVSPRMPVEMPLSTPSAAGDGPLRFPGKVKPLAGAEGRWAVADGGNHQVLVCESDGRVLARYGTGLPGTDDGQAERAAFTSPQGLACTEDAIFVADTGNHLVRRIDLCSGAVTTVAGLRFRGLPVSMRQPAAETALASPWDIEITPDGGTLFIANAGTHQILAMNMRAGTVEPLAGTGGENIHDGPATSALLAQPSGLALAPDASALYFADSETSAVRKVILDGWRLGQTARVETLVGRGLFDFGHDDGPMTAARMQHPLGVAVMPDGRVAVADSYNHAIRLIDEAAGTVETLKTGRLHCTGAACRRPLWEPAGLWPTPKGRLLVSDTNNHRIVEVDPATRRMRSWLG</sequence>